<evidence type="ECO:0000313" key="2">
    <source>
        <dbReference type="EMBL" id="CAI6358434.1"/>
    </source>
</evidence>
<evidence type="ECO:0000313" key="3">
    <source>
        <dbReference type="Proteomes" id="UP001160148"/>
    </source>
</evidence>
<keyword evidence="3" id="KW-1185">Reference proteome</keyword>
<feature type="transmembrane region" description="Helical" evidence="1">
    <location>
        <begin position="6"/>
        <end position="27"/>
    </location>
</feature>
<dbReference type="GO" id="GO:0005886">
    <property type="term" value="C:plasma membrane"/>
    <property type="evidence" value="ECO:0007669"/>
    <property type="project" value="TreeGrafter"/>
</dbReference>
<comment type="caution">
    <text evidence="2">The sequence shown here is derived from an EMBL/GenBank/DDBJ whole genome shotgun (WGS) entry which is preliminary data.</text>
</comment>
<dbReference type="AlphaFoldDB" id="A0AAV0WS04"/>
<keyword evidence="1" id="KW-0472">Membrane</keyword>
<organism evidence="2 3">
    <name type="scientific">Macrosiphum euphorbiae</name>
    <name type="common">potato aphid</name>
    <dbReference type="NCBI Taxonomy" id="13131"/>
    <lineage>
        <taxon>Eukaryota</taxon>
        <taxon>Metazoa</taxon>
        <taxon>Ecdysozoa</taxon>
        <taxon>Arthropoda</taxon>
        <taxon>Hexapoda</taxon>
        <taxon>Insecta</taxon>
        <taxon>Pterygota</taxon>
        <taxon>Neoptera</taxon>
        <taxon>Paraneoptera</taxon>
        <taxon>Hemiptera</taxon>
        <taxon>Sternorrhyncha</taxon>
        <taxon>Aphidomorpha</taxon>
        <taxon>Aphidoidea</taxon>
        <taxon>Aphididae</taxon>
        <taxon>Macrosiphini</taxon>
        <taxon>Macrosiphum</taxon>
    </lineage>
</organism>
<dbReference type="Proteomes" id="UP001160148">
    <property type="component" value="Unassembled WGS sequence"/>
</dbReference>
<proteinExistence type="predicted"/>
<dbReference type="EMBL" id="CARXXK010000002">
    <property type="protein sequence ID" value="CAI6358434.1"/>
    <property type="molecule type" value="Genomic_DNA"/>
</dbReference>
<keyword evidence="1" id="KW-0812">Transmembrane</keyword>
<dbReference type="GO" id="GO:0008528">
    <property type="term" value="F:G protein-coupled peptide receptor activity"/>
    <property type="evidence" value="ECO:0007669"/>
    <property type="project" value="TreeGrafter"/>
</dbReference>
<keyword evidence="1" id="KW-1133">Transmembrane helix</keyword>
<reference evidence="2 3" key="1">
    <citation type="submission" date="2023-01" db="EMBL/GenBank/DDBJ databases">
        <authorList>
            <person name="Whitehead M."/>
        </authorList>
    </citation>
    <scope>NUCLEOTIDE SEQUENCE [LARGE SCALE GENOMIC DNA]</scope>
</reference>
<protein>
    <submittedName>
        <fullName evidence="2">Uncharacterized protein</fullName>
    </submittedName>
</protein>
<dbReference type="PANTHER" id="PTHR47154:SF2">
    <property type="entry name" value="G-PROTEIN COUPLED RECEPTOR MTH-RELATED"/>
    <property type="match status" value="1"/>
</dbReference>
<dbReference type="InterPro" id="IPR051384">
    <property type="entry name" value="Mth_GPCR"/>
</dbReference>
<dbReference type="PANTHER" id="PTHR47154">
    <property type="entry name" value="G-PROTEIN COUPLED RECEPTOR MTH-RELATED"/>
    <property type="match status" value="1"/>
</dbReference>
<gene>
    <name evidence="2" type="ORF">MEUPH1_LOCUS13945</name>
</gene>
<feature type="transmembrane region" description="Helical" evidence="1">
    <location>
        <begin position="90"/>
        <end position="111"/>
    </location>
</feature>
<sequence length="141" mass="16082">MPDYEGLFFILLPVFIMLAANLILFLLTAIHCSRIKSEINKFNPTNSKTESFLVYKEKFVMSIKLFLIIGISYLLTVLSIILRIEGTKWNIIYAASSLQGVFIFFIFVANLKVIMDLRKKFKGSNMDHSKPTQFNLTSGSS</sequence>
<feature type="transmembrane region" description="Helical" evidence="1">
    <location>
        <begin position="65"/>
        <end position="84"/>
    </location>
</feature>
<accession>A0AAV0WS04</accession>
<dbReference type="Gene3D" id="1.20.1070.10">
    <property type="entry name" value="Rhodopsin 7-helix transmembrane proteins"/>
    <property type="match status" value="1"/>
</dbReference>
<evidence type="ECO:0000256" key="1">
    <source>
        <dbReference type="SAM" id="Phobius"/>
    </source>
</evidence>
<name>A0AAV0WS04_9HEMI</name>